<evidence type="ECO:0008006" key="4">
    <source>
        <dbReference type="Google" id="ProtNLM"/>
    </source>
</evidence>
<accession>A0ABT1W8Z6</accession>
<proteinExistence type="predicted"/>
<organism evidence="2 3">
    <name type="scientific">Endosaccharibacter trunci</name>
    <dbReference type="NCBI Taxonomy" id="2812733"/>
    <lineage>
        <taxon>Bacteria</taxon>
        <taxon>Pseudomonadati</taxon>
        <taxon>Pseudomonadota</taxon>
        <taxon>Alphaproteobacteria</taxon>
        <taxon>Acetobacterales</taxon>
        <taxon>Acetobacteraceae</taxon>
        <taxon>Endosaccharibacter</taxon>
    </lineage>
</organism>
<evidence type="ECO:0000256" key="1">
    <source>
        <dbReference type="SAM" id="MobiDB-lite"/>
    </source>
</evidence>
<evidence type="ECO:0000313" key="3">
    <source>
        <dbReference type="Proteomes" id="UP001524587"/>
    </source>
</evidence>
<feature type="region of interest" description="Disordered" evidence="1">
    <location>
        <begin position="1"/>
        <end position="25"/>
    </location>
</feature>
<protein>
    <recommendedName>
        <fullName evidence="4">Restriction endonuclease</fullName>
    </recommendedName>
</protein>
<evidence type="ECO:0000313" key="2">
    <source>
        <dbReference type="EMBL" id="MCQ8279218.1"/>
    </source>
</evidence>
<dbReference type="EMBL" id="JAMSKV010000010">
    <property type="protein sequence ID" value="MCQ8279218.1"/>
    <property type="molecule type" value="Genomic_DNA"/>
</dbReference>
<name>A0ABT1W8Z6_9PROT</name>
<gene>
    <name evidence="2" type="ORF">NFI95_12260</name>
</gene>
<dbReference type="RefSeq" id="WP_422864703.1">
    <property type="nucleotide sequence ID" value="NZ_JAMSKV010000010.1"/>
</dbReference>
<sequence length="337" mass="34969">MPATTKLPASEPKGAGPEDLTEQAASGTVLGRAVEFVRRAGNAEEASSSVALKRAATGPGHALRDVGRYVGHLVVNGSGDPLVAQTNASAEKMARHGAAALLNAVQHPIGTVVVIGKAVKGEAKQLITEARSAGAAGRLPEFVGGAAGEAEVAAAETVLVPETKVATATADAVRAVEVGTEAERLASTATTYETTKAVAVTGTKPSGDMAESYEAGVRGLNKGAPLADRQYEAFVDGKWVNGTADDVILVSGKRTAIEAKFNSKWATSIRNPASPVGQKSWAPREEGTMIQQARKYSAGFEGGFIYHTNSIDLANHYTEVFKKAGITNFRFVITPVE</sequence>
<comment type="caution">
    <text evidence="2">The sequence shown here is derived from an EMBL/GenBank/DDBJ whole genome shotgun (WGS) entry which is preliminary data.</text>
</comment>
<keyword evidence="3" id="KW-1185">Reference proteome</keyword>
<dbReference type="Proteomes" id="UP001524587">
    <property type="component" value="Unassembled WGS sequence"/>
</dbReference>
<reference evidence="2 3" key="1">
    <citation type="submission" date="2022-06" db="EMBL/GenBank/DDBJ databases">
        <title>Endosaccharibacter gen. nov., sp. nov., endophytic bacteria isolated from sugarcane.</title>
        <authorList>
            <person name="Pitiwittayakul N."/>
            <person name="Yukphan P."/>
            <person name="Charoenyingcharoen P."/>
            <person name="Tanasupawat S."/>
        </authorList>
    </citation>
    <scope>NUCLEOTIDE SEQUENCE [LARGE SCALE GENOMIC DNA]</scope>
    <source>
        <strain evidence="2 3">KSS8</strain>
    </source>
</reference>